<protein>
    <submittedName>
        <fullName evidence="1">Uncharacterized protein</fullName>
    </submittedName>
</protein>
<sequence length="75" mass="8035">MNNEGTVRLNNHLQATDQAHALVWVDTKAGPDHEPIWTSVCKINGVEVGRGTGPLKHVARDVAARQALETLGVAV</sequence>
<comment type="caution">
    <text evidence="1">The sequence shown here is derived from an EMBL/GenBank/DDBJ whole genome shotgun (WGS) entry which is preliminary data.</text>
</comment>
<reference evidence="1" key="1">
    <citation type="journal article" date="2021" name="Environ. Microbiol.">
        <title>Gene family expansions and transcriptome signatures uncover fungal adaptations to wood decay.</title>
        <authorList>
            <person name="Hage H."/>
            <person name="Miyauchi S."/>
            <person name="Viragh M."/>
            <person name="Drula E."/>
            <person name="Min B."/>
            <person name="Chaduli D."/>
            <person name="Navarro D."/>
            <person name="Favel A."/>
            <person name="Norest M."/>
            <person name="Lesage-Meessen L."/>
            <person name="Balint B."/>
            <person name="Merenyi Z."/>
            <person name="de Eugenio L."/>
            <person name="Morin E."/>
            <person name="Martinez A.T."/>
            <person name="Baldrian P."/>
            <person name="Stursova M."/>
            <person name="Martinez M.J."/>
            <person name="Novotny C."/>
            <person name="Magnuson J.K."/>
            <person name="Spatafora J.W."/>
            <person name="Maurice S."/>
            <person name="Pangilinan J."/>
            <person name="Andreopoulos W."/>
            <person name="LaButti K."/>
            <person name="Hundley H."/>
            <person name="Na H."/>
            <person name="Kuo A."/>
            <person name="Barry K."/>
            <person name="Lipzen A."/>
            <person name="Henrissat B."/>
            <person name="Riley R."/>
            <person name="Ahrendt S."/>
            <person name="Nagy L.G."/>
            <person name="Grigoriev I.V."/>
            <person name="Martin F."/>
            <person name="Rosso M.N."/>
        </authorList>
    </citation>
    <scope>NUCLEOTIDE SEQUENCE</scope>
    <source>
        <strain evidence="1">CBS 384.51</strain>
    </source>
</reference>
<evidence type="ECO:0000313" key="1">
    <source>
        <dbReference type="EMBL" id="KAI0094497.1"/>
    </source>
</evidence>
<dbReference type="EMBL" id="MU274900">
    <property type="protein sequence ID" value="KAI0094497.1"/>
    <property type="molecule type" value="Genomic_DNA"/>
</dbReference>
<dbReference type="Proteomes" id="UP001055072">
    <property type="component" value="Unassembled WGS sequence"/>
</dbReference>
<evidence type="ECO:0000313" key="2">
    <source>
        <dbReference type="Proteomes" id="UP001055072"/>
    </source>
</evidence>
<proteinExistence type="predicted"/>
<gene>
    <name evidence="1" type="ORF">BDY19DRAFT_988333</name>
</gene>
<name>A0ACB8UJE4_9APHY</name>
<organism evidence="1 2">
    <name type="scientific">Irpex rosettiformis</name>
    <dbReference type="NCBI Taxonomy" id="378272"/>
    <lineage>
        <taxon>Eukaryota</taxon>
        <taxon>Fungi</taxon>
        <taxon>Dikarya</taxon>
        <taxon>Basidiomycota</taxon>
        <taxon>Agaricomycotina</taxon>
        <taxon>Agaricomycetes</taxon>
        <taxon>Polyporales</taxon>
        <taxon>Irpicaceae</taxon>
        <taxon>Irpex</taxon>
    </lineage>
</organism>
<keyword evidence="2" id="KW-1185">Reference proteome</keyword>
<accession>A0ACB8UJE4</accession>